<dbReference type="PROSITE" id="PS50043">
    <property type="entry name" value="HTH_LUXR_2"/>
    <property type="match status" value="1"/>
</dbReference>
<dbReference type="CDD" id="cd06170">
    <property type="entry name" value="LuxR_C_like"/>
    <property type="match status" value="1"/>
</dbReference>
<dbReference type="AlphaFoldDB" id="A0A1I1I4H2"/>
<dbReference type="PROSITE" id="PS00622">
    <property type="entry name" value="HTH_LUXR_1"/>
    <property type="match status" value="1"/>
</dbReference>
<dbReference type="SUPFAM" id="SSF48452">
    <property type="entry name" value="TPR-like"/>
    <property type="match status" value="1"/>
</dbReference>
<evidence type="ECO:0000256" key="2">
    <source>
        <dbReference type="ARBA" id="ARBA00023125"/>
    </source>
</evidence>
<dbReference type="SUPFAM" id="SSF46894">
    <property type="entry name" value="C-terminal effector domain of the bipartite response regulators"/>
    <property type="match status" value="1"/>
</dbReference>
<keyword evidence="1" id="KW-0805">Transcription regulation</keyword>
<dbReference type="InterPro" id="IPR011990">
    <property type="entry name" value="TPR-like_helical_dom_sf"/>
</dbReference>
<dbReference type="InterPro" id="IPR041617">
    <property type="entry name" value="TPR_MalT"/>
</dbReference>
<feature type="coiled-coil region" evidence="4">
    <location>
        <begin position="334"/>
        <end position="361"/>
    </location>
</feature>
<dbReference type="PANTHER" id="PTHR44688:SF16">
    <property type="entry name" value="DNA-BINDING TRANSCRIPTIONAL ACTIVATOR DEVR_DOSR"/>
    <property type="match status" value="1"/>
</dbReference>
<dbReference type="GO" id="GO:0003677">
    <property type="term" value="F:DNA binding"/>
    <property type="evidence" value="ECO:0007669"/>
    <property type="project" value="UniProtKB-KW"/>
</dbReference>
<feature type="domain" description="HTH luxR-type" evidence="5">
    <location>
        <begin position="598"/>
        <end position="663"/>
    </location>
</feature>
<sequence length="665" mass="75781">MTSRLLTSRLHPPLPPATQLVRSRLLDQLKDQTFQLLVIEAATGYGKTLLADQWLSSSQLAFTWLNLAEQDQEPETFLAYLQAALCELPGCQQLAPAADQDPQKQLLHLLAELENLLATDVFLCIDCFEKLPPSSPTLELLQLLLDYRPPSLRLVLVGQSIPVQFKAYQLRDQLAYLQATDLALNPEEFTDLVGQLNPNLSWLEKARLYQHTHGWPAQVKIQATQLQQARYEDQQLLTPEDQKALPIWPLVHGYDKSHLHQELTQLTQLNSTQTDQVMRCLRRLSWLHCHLGQPRAARGYNREAITLASNQRDNHFTEALQLDFGLIELHKGHLKLAERKLHALDKKLAHLTEELVAQQQLLLARIYWLQGEDELCWPLITHALLVSGDRNLQVFLQALLFMAEIHFQHLQTDQAFELLDEAEQHLLVTKLDISPWQAAITCLKTRLWLQEGKQELALTWMNQLVNQFPVKGPSSLQLHLHYLQTLLLAHKPTEALSRLEQLPEVNAHYPAAAENIHRKVTWALVLAAKRQPVDARAQLHQALVLAEPQQIKRPFLQAGTALQELLHEVIKHLAPGSDLLLFAETLVPNQYSVTQALVQPLDNSLSSREQEVLMLVAEGLSNQEIGQRLFISLHTVKTHLKHLMKKLGVRSRTQAVTRARELRLI</sequence>
<evidence type="ECO:0000256" key="4">
    <source>
        <dbReference type="SAM" id="Coils"/>
    </source>
</evidence>
<dbReference type="STRING" id="1122252.SAMN05660443_2075"/>
<dbReference type="GO" id="GO:0006355">
    <property type="term" value="P:regulation of DNA-templated transcription"/>
    <property type="evidence" value="ECO:0007669"/>
    <property type="project" value="InterPro"/>
</dbReference>
<evidence type="ECO:0000313" key="7">
    <source>
        <dbReference type="Proteomes" id="UP000199058"/>
    </source>
</evidence>
<evidence type="ECO:0000313" key="6">
    <source>
        <dbReference type="EMBL" id="SFC28593.1"/>
    </source>
</evidence>
<evidence type="ECO:0000259" key="5">
    <source>
        <dbReference type="PROSITE" id="PS50043"/>
    </source>
</evidence>
<dbReference type="InterPro" id="IPR000792">
    <property type="entry name" value="Tscrpt_reg_LuxR_C"/>
</dbReference>
<dbReference type="SUPFAM" id="SSF52540">
    <property type="entry name" value="P-loop containing nucleoside triphosphate hydrolases"/>
    <property type="match status" value="1"/>
</dbReference>
<dbReference type="Gene3D" id="1.25.40.10">
    <property type="entry name" value="Tetratricopeptide repeat domain"/>
    <property type="match status" value="1"/>
</dbReference>
<gene>
    <name evidence="6" type="ORF">SAMN05660443_2075</name>
</gene>
<reference evidence="6 7" key="1">
    <citation type="submission" date="2016-10" db="EMBL/GenBank/DDBJ databases">
        <authorList>
            <person name="de Groot N.N."/>
        </authorList>
    </citation>
    <scope>NUCLEOTIDE SEQUENCE [LARGE SCALE GENOMIC DNA]</scope>
    <source>
        <strain evidence="6 7">DSM 18438</strain>
    </source>
</reference>
<protein>
    <submittedName>
        <fullName evidence="6">Regulatory protein, luxR family</fullName>
    </submittedName>
</protein>
<keyword evidence="3" id="KW-0804">Transcription</keyword>
<keyword evidence="7" id="KW-1185">Reference proteome</keyword>
<dbReference type="RefSeq" id="WP_091963045.1">
    <property type="nucleotide sequence ID" value="NZ_FOLH01000004.1"/>
</dbReference>
<dbReference type="InterPro" id="IPR036388">
    <property type="entry name" value="WH-like_DNA-bd_sf"/>
</dbReference>
<keyword evidence="2" id="KW-0238">DNA-binding</keyword>
<dbReference type="PRINTS" id="PR00038">
    <property type="entry name" value="HTHLUXR"/>
</dbReference>
<accession>A0A1I1I4H2</accession>
<name>A0A1I1I4H2_9GAMM</name>
<keyword evidence="4" id="KW-0175">Coiled coil</keyword>
<dbReference type="PANTHER" id="PTHR44688">
    <property type="entry name" value="DNA-BINDING TRANSCRIPTIONAL ACTIVATOR DEVR_DOSR"/>
    <property type="match status" value="1"/>
</dbReference>
<dbReference type="OrthoDB" id="1123107at2"/>
<dbReference type="InterPro" id="IPR027417">
    <property type="entry name" value="P-loop_NTPase"/>
</dbReference>
<dbReference type="Pfam" id="PF17874">
    <property type="entry name" value="TPR_MalT"/>
    <property type="match status" value="1"/>
</dbReference>
<dbReference type="EMBL" id="FOLH01000004">
    <property type="protein sequence ID" value="SFC28593.1"/>
    <property type="molecule type" value="Genomic_DNA"/>
</dbReference>
<proteinExistence type="predicted"/>
<evidence type="ECO:0000256" key="1">
    <source>
        <dbReference type="ARBA" id="ARBA00023015"/>
    </source>
</evidence>
<dbReference type="Proteomes" id="UP000199058">
    <property type="component" value="Unassembled WGS sequence"/>
</dbReference>
<dbReference type="SMART" id="SM00421">
    <property type="entry name" value="HTH_LUXR"/>
    <property type="match status" value="1"/>
</dbReference>
<organism evidence="6 7">
    <name type="scientific">Marinospirillum celere</name>
    <dbReference type="NCBI Taxonomy" id="1122252"/>
    <lineage>
        <taxon>Bacteria</taxon>
        <taxon>Pseudomonadati</taxon>
        <taxon>Pseudomonadota</taxon>
        <taxon>Gammaproteobacteria</taxon>
        <taxon>Oceanospirillales</taxon>
        <taxon>Oceanospirillaceae</taxon>
        <taxon>Marinospirillum</taxon>
    </lineage>
</organism>
<dbReference type="Pfam" id="PF00196">
    <property type="entry name" value="GerE"/>
    <property type="match status" value="1"/>
</dbReference>
<dbReference type="Gene3D" id="1.10.10.10">
    <property type="entry name" value="Winged helix-like DNA-binding domain superfamily/Winged helix DNA-binding domain"/>
    <property type="match status" value="1"/>
</dbReference>
<dbReference type="InterPro" id="IPR016032">
    <property type="entry name" value="Sig_transdc_resp-reg_C-effctor"/>
</dbReference>
<evidence type="ECO:0000256" key="3">
    <source>
        <dbReference type="ARBA" id="ARBA00023163"/>
    </source>
</evidence>